<proteinExistence type="inferred from homology"/>
<accession>E1SS64</accession>
<dbReference type="SUPFAM" id="SSF53067">
    <property type="entry name" value="Actin-like ATPase domain"/>
    <property type="match status" value="2"/>
</dbReference>
<evidence type="ECO:0000256" key="3">
    <source>
        <dbReference type="ARBA" id="ARBA00007125"/>
    </source>
</evidence>
<dbReference type="PANTHER" id="PTHR30005">
    <property type="entry name" value="EXOPOLYPHOSPHATASE"/>
    <property type="match status" value="1"/>
</dbReference>
<dbReference type="GO" id="GO:0005886">
    <property type="term" value="C:plasma membrane"/>
    <property type="evidence" value="ECO:0007669"/>
    <property type="project" value="UniProtKB-SubCell"/>
</dbReference>
<dbReference type="InterPro" id="IPR050273">
    <property type="entry name" value="GppA/Ppx_hydrolase"/>
</dbReference>
<dbReference type="Gene3D" id="1.10.3210.10">
    <property type="entry name" value="Hypothetical protein af1432"/>
    <property type="match status" value="1"/>
</dbReference>
<dbReference type="KEGG" id="fbl:Fbal_2794"/>
<evidence type="ECO:0000256" key="6">
    <source>
        <dbReference type="ARBA" id="ARBA00020416"/>
    </source>
</evidence>
<comment type="subunit">
    <text evidence="4">Homodimer.</text>
</comment>
<dbReference type="FunFam" id="3.30.420.40:FF:000023">
    <property type="entry name" value="Guanosine-5'-triphosphate,3'-diphosphate pyrophosphatase"/>
    <property type="match status" value="1"/>
</dbReference>
<dbReference type="HOGENOM" id="CLU_025908_4_0_6"/>
<dbReference type="NCBIfam" id="TIGR03706">
    <property type="entry name" value="exo_poly_only"/>
    <property type="match status" value="1"/>
</dbReference>
<reference evidence="13 14" key="1">
    <citation type="journal article" date="2010" name="Stand. Genomic Sci.">
        <title>Complete genome sequence of Ferrimonas balearica type strain (PAT).</title>
        <authorList>
            <person name="Nolan M."/>
            <person name="Sikorski J."/>
            <person name="Davenport K."/>
            <person name="Lucas S."/>
            <person name="Glavina Del Rio T."/>
            <person name="Tice H."/>
            <person name="Cheng J."/>
            <person name="Goodwin L."/>
            <person name="Pitluck S."/>
            <person name="Liolios K."/>
            <person name="Ivanova N."/>
            <person name="Mavromatis K."/>
            <person name="Ovchinnikova G."/>
            <person name="Pati A."/>
            <person name="Chen A."/>
            <person name="Palaniappan K."/>
            <person name="Land M."/>
            <person name="Hauser L."/>
            <person name="Chang Y."/>
            <person name="Jeffries C."/>
            <person name="Tapia R."/>
            <person name="Brettin T."/>
            <person name="Detter J."/>
            <person name="Han C."/>
            <person name="Yasawong M."/>
            <person name="Rohde M."/>
            <person name="Tindall B."/>
            <person name="Goker M."/>
            <person name="Woyke T."/>
            <person name="Bristow J."/>
            <person name="Eisen J."/>
            <person name="Markowitz V."/>
            <person name="Hugenholtz P."/>
            <person name="Kyrpides N."/>
            <person name="Klenk H."/>
            <person name="Lapidus A."/>
        </authorList>
    </citation>
    <scope>NUCLEOTIDE SEQUENCE [LARGE SCALE GENOMIC DNA]</scope>
    <source>
        <strain evidence="14">DSM 9799 / CCM 4581 / KCTC 23876 / PAT</strain>
    </source>
</reference>
<evidence type="ECO:0000256" key="9">
    <source>
        <dbReference type="ARBA" id="ARBA00023136"/>
    </source>
</evidence>
<evidence type="ECO:0000256" key="4">
    <source>
        <dbReference type="ARBA" id="ARBA00011738"/>
    </source>
</evidence>
<dbReference type="InterPro" id="IPR048950">
    <property type="entry name" value="Ppx_GppA_C"/>
</dbReference>
<dbReference type="EMBL" id="CP002209">
    <property type="protein sequence ID" value="ADN76996.1"/>
    <property type="molecule type" value="Genomic_DNA"/>
</dbReference>
<dbReference type="PANTHER" id="PTHR30005:SF14">
    <property type="entry name" value="EXOPOLYPHOSPHATASE"/>
    <property type="match status" value="1"/>
</dbReference>
<keyword evidence="8 13" id="KW-0378">Hydrolase</keyword>
<dbReference type="Gene3D" id="3.30.420.150">
    <property type="entry name" value="Exopolyphosphatase. Domain 2"/>
    <property type="match status" value="1"/>
</dbReference>
<comment type="subcellular location">
    <subcellularLocation>
        <location evidence="2">Cell membrane</location>
        <topology evidence="2">Peripheral membrane protein</topology>
    </subcellularLocation>
</comment>
<keyword evidence="7" id="KW-1003">Cell membrane</keyword>
<dbReference type="PIRSF" id="PIRSF001267">
    <property type="entry name" value="Pyrophosphatase_GppA_Ppx"/>
    <property type="match status" value="1"/>
</dbReference>
<dbReference type="CDD" id="cd24053">
    <property type="entry name" value="ASKHA_NBD_EcPPX-GppA-like"/>
    <property type="match status" value="1"/>
</dbReference>
<gene>
    <name evidence="13" type="ordered locus">Fbal_2794</name>
</gene>
<dbReference type="AlphaFoldDB" id="E1SS64"/>
<dbReference type="EC" id="3.6.1.11" evidence="5"/>
<comment type="similarity">
    <text evidence="3">Belongs to the GppA/Ppx family.</text>
</comment>
<dbReference type="Proteomes" id="UP000006683">
    <property type="component" value="Chromosome"/>
</dbReference>
<dbReference type="Gene3D" id="3.30.420.40">
    <property type="match status" value="1"/>
</dbReference>
<dbReference type="STRING" id="550540.Fbal_2794"/>
<comment type="catalytic activity">
    <reaction evidence="10">
        <text>[phosphate](n) + H2O = [phosphate](n-1) + phosphate + H(+)</text>
        <dbReference type="Rhea" id="RHEA:21528"/>
        <dbReference type="Rhea" id="RHEA-COMP:9859"/>
        <dbReference type="Rhea" id="RHEA-COMP:14279"/>
        <dbReference type="ChEBI" id="CHEBI:15377"/>
        <dbReference type="ChEBI" id="CHEBI:15378"/>
        <dbReference type="ChEBI" id="CHEBI:16838"/>
        <dbReference type="ChEBI" id="CHEBI:43474"/>
        <dbReference type="EC" id="3.6.1.11"/>
    </reaction>
</comment>
<evidence type="ECO:0000256" key="5">
    <source>
        <dbReference type="ARBA" id="ARBA00012451"/>
    </source>
</evidence>
<dbReference type="FunFam" id="3.30.420.150:FF:000001">
    <property type="entry name" value="Guanosine-5'-triphosphate,3'-diphosphate pyrophosphatase"/>
    <property type="match status" value="1"/>
</dbReference>
<evidence type="ECO:0000256" key="7">
    <source>
        <dbReference type="ARBA" id="ARBA00022475"/>
    </source>
</evidence>
<sequence>MPHTQKPAQVGATIAAIDMGSNSFHLAIARVMENNVQILHRVKQRVSLAEGMDKQGNLAPAAMQRGWDCLAQFAQRLQESQISAVRLVATYALRQAPNRHDFLAPARDILDAPIEVIAGREEARLIFHGVSHAEELNEPTLVIDIGGGSTELIIGQDGEPFQLESLNMGCVSFQDRFFNEGKLSHKRFDKAIVSAQQQLEPLLERYRQQGWQATLGTSGTIKALAQVCQQEFEKPVITRKSLEKLVDKLADAGHIDKMGMEYLSDTRRPVLPAGLSVLLGCFRALNIDEMRFCDAALREGVIFEMANRVPQASVCQHTVEAMQRLYHVDTQHARRVADTACQLYRAQPQHDEELEELLYWSGQLHEVGLALNSKGVQRHSGYIIANGNMAGFHLEQQQLLAFLGRWHRKRLDDCELPSLQLAKPTTLQRLLICLRLSVLWHLGRRHRIELPEVEWGKREVRLTLPTPLADDALLLADLEQENELLQTLGWELQFR</sequence>
<protein>
    <recommendedName>
        <fullName evidence="6">Exopolyphosphatase</fullName>
        <ecNumber evidence="5">3.6.1.11</ecNumber>
    </recommendedName>
</protein>
<organism evidence="13 14">
    <name type="scientific">Ferrimonas balearica (strain DSM 9799 / CCM 4581 / KCTC 23876 / PAT)</name>
    <dbReference type="NCBI Taxonomy" id="550540"/>
    <lineage>
        <taxon>Bacteria</taxon>
        <taxon>Pseudomonadati</taxon>
        <taxon>Pseudomonadota</taxon>
        <taxon>Gammaproteobacteria</taxon>
        <taxon>Alteromonadales</taxon>
        <taxon>Ferrimonadaceae</taxon>
        <taxon>Ferrimonas</taxon>
    </lineage>
</organism>
<name>E1SS64_FERBD</name>
<feature type="domain" description="Ppx/GppA phosphatase N-terminal" evidence="11">
    <location>
        <begin position="28"/>
        <end position="307"/>
    </location>
</feature>
<feature type="domain" description="Ppx/GppA phosphatase C-terminal" evidence="12">
    <location>
        <begin position="316"/>
        <end position="481"/>
    </location>
</feature>
<evidence type="ECO:0000256" key="10">
    <source>
        <dbReference type="ARBA" id="ARBA00047607"/>
    </source>
</evidence>
<dbReference type="GO" id="GO:0004309">
    <property type="term" value="F:exopolyphosphatase activity"/>
    <property type="evidence" value="ECO:0007669"/>
    <property type="project" value="UniProtKB-EC"/>
</dbReference>
<evidence type="ECO:0000256" key="8">
    <source>
        <dbReference type="ARBA" id="ARBA00022801"/>
    </source>
</evidence>
<keyword evidence="14" id="KW-1185">Reference proteome</keyword>
<evidence type="ECO:0000256" key="1">
    <source>
        <dbReference type="ARBA" id="ARBA00001946"/>
    </source>
</evidence>
<evidence type="ECO:0000259" key="12">
    <source>
        <dbReference type="Pfam" id="PF21447"/>
    </source>
</evidence>
<dbReference type="Pfam" id="PF02541">
    <property type="entry name" value="Ppx-GppA"/>
    <property type="match status" value="1"/>
</dbReference>
<dbReference type="InterPro" id="IPR030673">
    <property type="entry name" value="PyroPPase_GppA_Ppx"/>
</dbReference>
<evidence type="ECO:0000259" key="11">
    <source>
        <dbReference type="Pfam" id="PF02541"/>
    </source>
</evidence>
<dbReference type="OrthoDB" id="9793035at2"/>
<keyword evidence="9" id="KW-0472">Membrane</keyword>
<evidence type="ECO:0000256" key="2">
    <source>
        <dbReference type="ARBA" id="ARBA00004202"/>
    </source>
</evidence>
<dbReference type="InterPro" id="IPR043129">
    <property type="entry name" value="ATPase_NBD"/>
</dbReference>
<dbReference type="RefSeq" id="WP_013346302.1">
    <property type="nucleotide sequence ID" value="NC_014541.1"/>
</dbReference>
<dbReference type="GO" id="GO:0006798">
    <property type="term" value="P:polyphosphate catabolic process"/>
    <property type="evidence" value="ECO:0007669"/>
    <property type="project" value="TreeGrafter"/>
</dbReference>
<dbReference type="InterPro" id="IPR003695">
    <property type="entry name" value="Ppx_GppA_N"/>
</dbReference>
<dbReference type="InterPro" id="IPR022371">
    <property type="entry name" value="Exopolyphosphatase"/>
</dbReference>
<dbReference type="eggNOG" id="COG0248">
    <property type="taxonomic scope" value="Bacteria"/>
</dbReference>
<dbReference type="GeneID" id="67183014"/>
<dbReference type="SUPFAM" id="SSF109604">
    <property type="entry name" value="HD-domain/PDEase-like"/>
    <property type="match status" value="1"/>
</dbReference>
<evidence type="ECO:0000313" key="14">
    <source>
        <dbReference type="Proteomes" id="UP000006683"/>
    </source>
</evidence>
<dbReference type="Pfam" id="PF21447">
    <property type="entry name" value="Ppx-GppA_III"/>
    <property type="match status" value="1"/>
</dbReference>
<evidence type="ECO:0000313" key="13">
    <source>
        <dbReference type="EMBL" id="ADN76996.1"/>
    </source>
</evidence>
<comment type="cofactor">
    <cofactor evidence="1">
        <name>Mg(2+)</name>
        <dbReference type="ChEBI" id="CHEBI:18420"/>
    </cofactor>
</comment>